<protein>
    <submittedName>
        <fullName evidence="3">Uncharacterized protein</fullName>
    </submittedName>
</protein>
<comment type="caution">
    <text evidence="3">The sequence shown here is derived from an EMBL/GenBank/DDBJ whole genome shotgun (WGS) entry which is preliminary data.</text>
</comment>
<feature type="chain" id="PRO_5042264119" evidence="2">
    <location>
        <begin position="20"/>
        <end position="345"/>
    </location>
</feature>
<feature type="signal peptide" evidence="2">
    <location>
        <begin position="1"/>
        <end position="19"/>
    </location>
</feature>
<evidence type="ECO:0000313" key="4">
    <source>
        <dbReference type="Proteomes" id="UP001295423"/>
    </source>
</evidence>
<keyword evidence="2" id="KW-0732">Signal</keyword>
<gene>
    <name evidence="3" type="ORF">CYCCA115_LOCUS12068</name>
</gene>
<feature type="region of interest" description="Disordered" evidence="1">
    <location>
        <begin position="316"/>
        <end position="345"/>
    </location>
</feature>
<feature type="region of interest" description="Disordered" evidence="1">
    <location>
        <begin position="26"/>
        <end position="260"/>
    </location>
</feature>
<name>A0AAD2FR52_9STRA</name>
<feature type="compositionally biased region" description="Basic and acidic residues" evidence="1">
    <location>
        <begin position="156"/>
        <end position="165"/>
    </location>
</feature>
<evidence type="ECO:0000313" key="3">
    <source>
        <dbReference type="EMBL" id="CAJ1949386.1"/>
    </source>
</evidence>
<dbReference type="EMBL" id="CAKOGP040001758">
    <property type="protein sequence ID" value="CAJ1949386.1"/>
    <property type="molecule type" value="Genomic_DNA"/>
</dbReference>
<feature type="compositionally biased region" description="Polar residues" evidence="1">
    <location>
        <begin position="28"/>
        <end position="41"/>
    </location>
</feature>
<accession>A0AAD2FR52</accession>
<feature type="compositionally biased region" description="Low complexity" evidence="1">
    <location>
        <begin position="329"/>
        <end position="338"/>
    </location>
</feature>
<feature type="compositionally biased region" description="Basic and acidic residues" evidence="1">
    <location>
        <begin position="44"/>
        <end position="55"/>
    </location>
</feature>
<proteinExistence type="predicted"/>
<feature type="compositionally biased region" description="Basic and acidic residues" evidence="1">
    <location>
        <begin position="111"/>
        <end position="123"/>
    </location>
</feature>
<evidence type="ECO:0000256" key="2">
    <source>
        <dbReference type="SAM" id="SignalP"/>
    </source>
</evidence>
<organism evidence="3 4">
    <name type="scientific">Cylindrotheca closterium</name>
    <dbReference type="NCBI Taxonomy" id="2856"/>
    <lineage>
        <taxon>Eukaryota</taxon>
        <taxon>Sar</taxon>
        <taxon>Stramenopiles</taxon>
        <taxon>Ochrophyta</taxon>
        <taxon>Bacillariophyta</taxon>
        <taxon>Bacillariophyceae</taxon>
        <taxon>Bacillariophycidae</taxon>
        <taxon>Bacillariales</taxon>
        <taxon>Bacillariaceae</taxon>
        <taxon>Cylindrotheca</taxon>
    </lineage>
</organism>
<feature type="compositionally biased region" description="Basic and acidic residues" evidence="1">
    <location>
        <begin position="203"/>
        <end position="218"/>
    </location>
</feature>
<dbReference type="Proteomes" id="UP001295423">
    <property type="component" value="Unassembled WGS sequence"/>
</dbReference>
<sequence length="345" mass="35173">MKIIAKVTILLLHLGTGAAYRRRLKGESPSNAGLPTWSPSMKPTKVDLKVGKEKGVASNPGNDELPEVTSIAPADSKGDPKGSKDAQPSLRPTMLSIQPDPSLVLTLPPTKDPKGSTDPKGAPEDLGTLDESTGLEEPKGAPKGSGTVDDTDSDTMDDKEFESKGAPKGSGEVDDIGSDAADNTQFEPKGAPKGSGAVDDTESEPKGTPKGVDTEKEAGLAPKGAPKGSGTDEDTGADPKGAPKKGPDSNVPPTKKASAPVEVHMIGVKVASKHNGSAVVVSTTDDCSAAASNNMMAKKLAFSTPCSDPTVCGITGGTKKGAGKRNLKKGSCSKSSKSSSKKRHI</sequence>
<keyword evidence="4" id="KW-1185">Reference proteome</keyword>
<evidence type="ECO:0000256" key="1">
    <source>
        <dbReference type="SAM" id="MobiDB-lite"/>
    </source>
</evidence>
<dbReference type="AlphaFoldDB" id="A0AAD2FR52"/>
<reference evidence="3" key="1">
    <citation type="submission" date="2023-08" db="EMBL/GenBank/DDBJ databases">
        <authorList>
            <person name="Audoor S."/>
            <person name="Bilcke G."/>
        </authorList>
    </citation>
    <scope>NUCLEOTIDE SEQUENCE</scope>
</reference>